<sequence length="265" mass="28684">MKTTKTLFAAMATALLLISCNSDDNAPTTGTGSLNIEFDNVYQSNNLILNTQPNTTSQNEVLKIGQLKYIVSNIKLTKADGSIFTYPKSQSYFIVDETDEASTTLQLQNIPSGDYVSVSFGIGVDQQQWELGADGQGNFLALAQSEDMLWSWSAGYKFLAFEGTFTSPTVASETAFMVHTGKTGTDYNYTTITLPLTNSALVRTDITPQIHIFADASKIIDGQNKIVLSDNNSGGMGAMIMGGENLALITANLSQMFTVNHVHNE</sequence>
<name>A0A7Y9C400_9FLAO</name>
<feature type="chain" id="PRO_5031325535" description="Copper-binding protein MbnP-like domain-containing protein" evidence="1">
    <location>
        <begin position="27"/>
        <end position="265"/>
    </location>
</feature>
<keyword evidence="4" id="KW-1185">Reference proteome</keyword>
<accession>A0A7Y9C400</accession>
<evidence type="ECO:0000313" key="4">
    <source>
        <dbReference type="Proteomes" id="UP000535020"/>
    </source>
</evidence>
<feature type="domain" description="Copper-binding protein MbnP-like" evidence="2">
    <location>
        <begin position="31"/>
        <end position="232"/>
    </location>
</feature>
<evidence type="ECO:0000313" key="3">
    <source>
        <dbReference type="EMBL" id="NYA69390.1"/>
    </source>
</evidence>
<protein>
    <recommendedName>
        <fullName evidence="2">Copper-binding protein MbnP-like domain-containing protein</fullName>
    </recommendedName>
</protein>
<dbReference type="RefSeq" id="WP_176004210.1">
    <property type="nucleotide sequence ID" value="NZ_JABWMI010000001.1"/>
</dbReference>
<proteinExistence type="predicted"/>
<dbReference type="AlphaFoldDB" id="A0A7Y9C400"/>
<evidence type="ECO:0000259" key="2">
    <source>
        <dbReference type="Pfam" id="PF20243"/>
    </source>
</evidence>
<evidence type="ECO:0000256" key="1">
    <source>
        <dbReference type="SAM" id="SignalP"/>
    </source>
</evidence>
<feature type="signal peptide" evidence="1">
    <location>
        <begin position="1"/>
        <end position="26"/>
    </location>
</feature>
<comment type="caution">
    <text evidence="3">The sequence shown here is derived from an EMBL/GenBank/DDBJ whole genome shotgun (WGS) entry which is preliminary data.</text>
</comment>
<dbReference type="PROSITE" id="PS51257">
    <property type="entry name" value="PROKAR_LIPOPROTEIN"/>
    <property type="match status" value="1"/>
</dbReference>
<dbReference type="Pfam" id="PF20243">
    <property type="entry name" value="MbnP"/>
    <property type="match status" value="1"/>
</dbReference>
<organism evidence="3 4">
    <name type="scientific">Flavobacterium agri</name>
    <dbReference type="NCBI Taxonomy" id="2743471"/>
    <lineage>
        <taxon>Bacteria</taxon>
        <taxon>Pseudomonadati</taxon>
        <taxon>Bacteroidota</taxon>
        <taxon>Flavobacteriia</taxon>
        <taxon>Flavobacteriales</taxon>
        <taxon>Flavobacteriaceae</taxon>
        <taxon>Flavobacterium</taxon>
    </lineage>
</organism>
<reference evidence="3 4" key="1">
    <citation type="submission" date="2020-07" db="EMBL/GenBank/DDBJ databases">
        <authorList>
            <person name="Sun Q."/>
        </authorList>
    </citation>
    <scope>NUCLEOTIDE SEQUENCE [LARGE SCALE GENOMIC DNA]</scope>
    <source>
        <strain evidence="3 4">MAH-1</strain>
    </source>
</reference>
<gene>
    <name evidence="3" type="ORF">HZF10_00545</name>
</gene>
<dbReference type="EMBL" id="JACBJI010000001">
    <property type="protein sequence ID" value="NYA69390.1"/>
    <property type="molecule type" value="Genomic_DNA"/>
</dbReference>
<dbReference type="Proteomes" id="UP000535020">
    <property type="component" value="Unassembled WGS sequence"/>
</dbReference>
<keyword evidence="1" id="KW-0732">Signal</keyword>
<dbReference type="InterPro" id="IPR046863">
    <property type="entry name" value="MbnP-like_dom"/>
</dbReference>